<evidence type="ECO:0000313" key="2">
    <source>
        <dbReference type="Proteomes" id="UP000694621"/>
    </source>
</evidence>
<accession>A0A8B9RG86</accession>
<dbReference type="Ensembl" id="ENSAMXT00005044148.1">
    <property type="protein sequence ID" value="ENSAMXP00005040549.1"/>
    <property type="gene ID" value="ENSAMXG00005019031.1"/>
</dbReference>
<reference evidence="1" key="1">
    <citation type="submission" date="2025-08" db="UniProtKB">
        <authorList>
            <consortium name="Ensembl"/>
        </authorList>
    </citation>
    <scope>IDENTIFICATION</scope>
</reference>
<dbReference type="Proteomes" id="UP000694621">
    <property type="component" value="Unplaced"/>
</dbReference>
<organism evidence="1 2">
    <name type="scientific">Astyanax mexicanus</name>
    <name type="common">Blind cave fish</name>
    <name type="synonym">Astyanax fasciatus mexicanus</name>
    <dbReference type="NCBI Taxonomy" id="7994"/>
    <lineage>
        <taxon>Eukaryota</taxon>
        <taxon>Metazoa</taxon>
        <taxon>Chordata</taxon>
        <taxon>Craniata</taxon>
        <taxon>Vertebrata</taxon>
        <taxon>Euteleostomi</taxon>
        <taxon>Actinopterygii</taxon>
        <taxon>Neopterygii</taxon>
        <taxon>Teleostei</taxon>
        <taxon>Ostariophysi</taxon>
        <taxon>Characiformes</taxon>
        <taxon>Characoidei</taxon>
        <taxon>Acestrorhamphidae</taxon>
        <taxon>Acestrorhamphinae</taxon>
        <taxon>Astyanax</taxon>
    </lineage>
</organism>
<protein>
    <submittedName>
        <fullName evidence="1">Uncharacterized protein</fullName>
    </submittedName>
</protein>
<dbReference type="AlphaFoldDB" id="A0A8B9RG86"/>
<name>A0A8B9RG86_ASTMX</name>
<proteinExistence type="predicted"/>
<evidence type="ECO:0000313" key="1">
    <source>
        <dbReference type="Ensembl" id="ENSAMXP00005040549.1"/>
    </source>
</evidence>
<sequence>ICLHNFGNVVTCCSGTHYQTLSTRSPEEGPQEPPEDIGIVIEGVTVSQELSSVASACAPPLGLMSVLYLAFPKHLQFSFEVLQEIFMPFEQQEMSPKIWATFTCKKHVFLQNQSLWL</sequence>